<feature type="transmembrane region" description="Helical" evidence="6">
    <location>
        <begin position="69"/>
        <end position="89"/>
    </location>
</feature>
<reference evidence="8 11" key="2">
    <citation type="submission" date="2018-01" db="EMBL/GenBank/DDBJ databases">
        <authorList>
            <person name="Clerissi C."/>
        </authorList>
    </citation>
    <scope>NUCLEOTIDE SEQUENCE</scope>
    <source>
        <strain evidence="8">Cupriavidus sp. LMG 19464</strain>
        <strain evidence="9">Cupriavidus taiwanensis STM 6021</strain>
    </source>
</reference>
<dbReference type="Proteomes" id="UP000257139">
    <property type="component" value="Unassembled WGS sequence"/>
</dbReference>
<dbReference type="RefSeq" id="WP_008650722.1">
    <property type="nucleotide sequence ID" value="NZ_JABTYD010000013.1"/>
</dbReference>
<feature type="domain" description="GtrA/DPMS transmembrane" evidence="7">
    <location>
        <begin position="9"/>
        <end position="121"/>
    </location>
</feature>
<accession>A0A375CJS0</accession>
<dbReference type="Pfam" id="PF04138">
    <property type="entry name" value="GtrA_DPMS_TM"/>
    <property type="match status" value="1"/>
</dbReference>
<evidence type="ECO:0000313" key="10">
    <source>
        <dbReference type="Proteomes" id="UP000256780"/>
    </source>
</evidence>
<sequence>MNIPSRFVRFLGAGATATATHYATLITLVGFGVAALPASAAGSVAGLLTHYCISSRWVFTPVRPQRATFGRFILVSALAFFLNSLLMWAGLALGLHYLVAQILSTIFVMLVNYVLHANWTFMNGAMR</sequence>
<proteinExistence type="inferred from homology"/>
<dbReference type="GO" id="GO:0005886">
    <property type="term" value="C:plasma membrane"/>
    <property type="evidence" value="ECO:0007669"/>
    <property type="project" value="TreeGrafter"/>
</dbReference>
<feature type="transmembrane region" description="Helical" evidence="6">
    <location>
        <begin position="95"/>
        <end position="115"/>
    </location>
</feature>
<organism evidence="8 10">
    <name type="scientific">Cupriavidus taiwanensis</name>
    <dbReference type="NCBI Taxonomy" id="164546"/>
    <lineage>
        <taxon>Bacteria</taxon>
        <taxon>Pseudomonadati</taxon>
        <taxon>Pseudomonadota</taxon>
        <taxon>Betaproteobacteria</taxon>
        <taxon>Burkholderiales</taxon>
        <taxon>Burkholderiaceae</taxon>
        <taxon>Cupriavidus</taxon>
    </lineage>
</organism>
<dbReference type="GO" id="GO:0000271">
    <property type="term" value="P:polysaccharide biosynthetic process"/>
    <property type="evidence" value="ECO:0007669"/>
    <property type="project" value="InterPro"/>
</dbReference>
<dbReference type="EMBL" id="OFSQ01000041">
    <property type="protein sequence ID" value="SOY73966.1"/>
    <property type="molecule type" value="Genomic_DNA"/>
</dbReference>
<evidence type="ECO:0000313" key="9">
    <source>
        <dbReference type="EMBL" id="SPC26045.1"/>
    </source>
</evidence>
<feature type="transmembrane region" description="Helical" evidence="6">
    <location>
        <begin position="20"/>
        <end position="48"/>
    </location>
</feature>
<evidence type="ECO:0000256" key="4">
    <source>
        <dbReference type="ARBA" id="ARBA00022989"/>
    </source>
</evidence>
<evidence type="ECO:0000256" key="2">
    <source>
        <dbReference type="ARBA" id="ARBA00009399"/>
    </source>
</evidence>
<protein>
    <submittedName>
        <fullName evidence="8">Bactoprenol-linked glucose translocase (Flippase) GtrA</fullName>
    </submittedName>
</protein>
<evidence type="ECO:0000259" key="7">
    <source>
        <dbReference type="Pfam" id="PF04138"/>
    </source>
</evidence>
<dbReference type="Proteomes" id="UP000256780">
    <property type="component" value="Unassembled WGS sequence"/>
</dbReference>
<comment type="subcellular location">
    <subcellularLocation>
        <location evidence="1">Membrane</location>
        <topology evidence="1">Multi-pass membrane protein</topology>
    </subcellularLocation>
</comment>
<evidence type="ECO:0000313" key="11">
    <source>
        <dbReference type="Proteomes" id="UP000257139"/>
    </source>
</evidence>
<dbReference type="InterPro" id="IPR007267">
    <property type="entry name" value="GtrA_DPMS_TM"/>
</dbReference>
<comment type="similarity">
    <text evidence="2">Belongs to the GtrA family.</text>
</comment>
<comment type="caution">
    <text evidence="8">The sequence shown here is derived from an EMBL/GenBank/DDBJ whole genome shotgun (WGS) entry which is preliminary data.</text>
</comment>
<dbReference type="InterPro" id="IPR051401">
    <property type="entry name" value="GtrA_CellWall_Glycosyl"/>
</dbReference>
<keyword evidence="4 6" id="KW-1133">Transmembrane helix</keyword>
<evidence type="ECO:0000256" key="5">
    <source>
        <dbReference type="ARBA" id="ARBA00023136"/>
    </source>
</evidence>
<evidence type="ECO:0000256" key="1">
    <source>
        <dbReference type="ARBA" id="ARBA00004141"/>
    </source>
</evidence>
<evidence type="ECO:0000256" key="6">
    <source>
        <dbReference type="SAM" id="Phobius"/>
    </source>
</evidence>
<dbReference type="AlphaFoldDB" id="A0A375CJS0"/>
<dbReference type="GeneID" id="60820433"/>
<reference evidence="10" key="1">
    <citation type="submission" date="2018-01" db="EMBL/GenBank/DDBJ databases">
        <authorList>
            <person name="Gaut B.S."/>
            <person name="Morton B.R."/>
            <person name="Clegg M.T."/>
            <person name="Duvall M.R."/>
        </authorList>
    </citation>
    <scope>NUCLEOTIDE SEQUENCE [LARGE SCALE GENOMIC DNA]</scope>
</reference>
<dbReference type="EMBL" id="OGUU01000050">
    <property type="protein sequence ID" value="SPC26045.1"/>
    <property type="molecule type" value="Genomic_DNA"/>
</dbReference>
<evidence type="ECO:0000256" key="3">
    <source>
        <dbReference type="ARBA" id="ARBA00022692"/>
    </source>
</evidence>
<name>A0A375CJS0_9BURK</name>
<dbReference type="OrthoDB" id="5296904at2"/>
<keyword evidence="5 6" id="KW-0472">Membrane</keyword>
<dbReference type="PANTHER" id="PTHR38459:SF1">
    <property type="entry name" value="PROPHAGE BACTOPRENOL-LINKED GLUCOSE TRANSLOCASE HOMOLOG"/>
    <property type="match status" value="1"/>
</dbReference>
<gene>
    <name evidence="8" type="primary">gtrA</name>
    <name evidence="8" type="ORF">CBM2587_U10015</name>
    <name evidence="9" type="ORF">CBM2594_U30067</name>
</gene>
<evidence type="ECO:0000313" key="8">
    <source>
        <dbReference type="EMBL" id="SOY73966.1"/>
    </source>
</evidence>
<keyword evidence="3 6" id="KW-0812">Transmembrane</keyword>
<dbReference type="PANTHER" id="PTHR38459">
    <property type="entry name" value="PROPHAGE BACTOPRENOL-LINKED GLUCOSE TRANSLOCASE HOMOLOG"/>
    <property type="match status" value="1"/>
</dbReference>